<feature type="compositionally biased region" description="Basic and acidic residues" evidence="8">
    <location>
        <begin position="259"/>
        <end position="275"/>
    </location>
</feature>
<dbReference type="GO" id="GO:0005634">
    <property type="term" value="C:nucleus"/>
    <property type="evidence" value="ECO:0007669"/>
    <property type="project" value="UniProtKB-SubCell"/>
</dbReference>
<keyword evidence="7" id="KW-0175">Coiled coil</keyword>
<dbReference type="GO" id="GO:0003676">
    <property type="term" value="F:nucleic acid binding"/>
    <property type="evidence" value="ECO:0007669"/>
    <property type="project" value="InterPro"/>
</dbReference>
<evidence type="ECO:0000256" key="1">
    <source>
        <dbReference type="ARBA" id="ARBA00004123"/>
    </source>
</evidence>
<evidence type="ECO:0000313" key="10">
    <source>
        <dbReference type="WBParaSite" id="maker-PairedContig_5894-snap-gene-1.29-mRNA-1"/>
    </source>
</evidence>
<keyword evidence="6" id="KW-0539">Nucleus</keyword>
<protein>
    <submittedName>
        <fullName evidence="10">Exonuclease domain-containing protein</fullName>
    </submittedName>
</protein>
<dbReference type="InterPro" id="IPR034922">
    <property type="entry name" value="REX1-like_exo"/>
</dbReference>
<dbReference type="InterPro" id="IPR047021">
    <property type="entry name" value="REXO1/3/4-like"/>
</dbReference>
<proteinExistence type="inferred from homology"/>
<dbReference type="SUPFAM" id="SSF53098">
    <property type="entry name" value="Ribonuclease H-like"/>
    <property type="match status" value="1"/>
</dbReference>
<feature type="region of interest" description="Disordered" evidence="8">
    <location>
        <begin position="259"/>
        <end position="293"/>
    </location>
</feature>
<dbReference type="Gene3D" id="3.30.420.10">
    <property type="entry name" value="Ribonuclease H-like superfamily/Ribonuclease H"/>
    <property type="match status" value="1"/>
</dbReference>
<sequence>MIGRSGLFADIMCPYDEDCTRPHCHFWHSKDDISQQQQQYPVALMSTTVPEQPFVGYVGYVESQKTAIETTVPICNQSIYAPLDPVVYTQPPSTSGVQHSSVTYIPTKITPRPICKRMPSPEISKPKMPVELSVDDILDPANDKSRISVAPSVNGSNLIENTKLSEMSLNDYAKSVADIDTRIEELQRKIEIERQQKEKIVHDIRALVKPPASVNSDSLAARKHSGSKSKSKLTYTGGYTPTPIALLKSVEKAKIEAEQKKKSGIEENDNEKDVANLKNKAKGGKIKDKSKNVKVKKVENVEGSKRQSTKGKSQSVAKKKLNEQLSIEDLFETDVRLFIFALYLLSLLLLDPTRCPMVRNCSMLGYGNSFSMIFQTNLKDIIIIGSVPAAKKRKHIGDDLKSKASSLPEKVEKQKEMQINMEEAKRIAHSSMQSTAQICLTATKVRAPTMAQQLMNRYQKLQKEKEELLRNMKLKKEIKAKKIITAEEKHDYKSGAVAATVGKGEKRMAHTPKVSKSTKINLIPLDPYSCGKVPYALRARYLNLFYIECQKFCGSTNDAVTQAQHEEKAIKDRAVTKGGYTSAAVNVLRRLRDVNSPQVAVLKSVSHSAILAGRHYGSITVGQKKYSAPGKQFVNESEFYALLLSKFVLDEQKLEQNGFPLWEGPDKKRVKIKISELDSKKKLFVEENGKFSFFLQLFYSFLYFYDLKRICCRCGTEFSLTPKGEYTALKQCVYHWGKAFKTKTRGLWESRYNCCQSDLNVAGCCVADCHVTDTAPKSVLETYRETPPPSGPKDERSKKVYAFDCEMVYTAWGTSLARISVVDVNDKLVMDVTVRPQYEVRDCNTRFSGLTIDQIEGAELDLEQTQKRFFELVNSETILIGHSLESDLKAMRLVHHRVVDTSVVFPHRLGLPYKRALKTIASEILQLIIQEDIDGHDSKEDASTCMRLMLHKVVHN</sequence>
<feature type="coiled-coil region" evidence="7">
    <location>
        <begin position="169"/>
        <end position="203"/>
    </location>
</feature>
<keyword evidence="5" id="KW-0269">Exonuclease</keyword>
<evidence type="ECO:0000256" key="6">
    <source>
        <dbReference type="ARBA" id="ARBA00023242"/>
    </source>
</evidence>
<dbReference type="InterPro" id="IPR031736">
    <property type="entry name" value="REXO1-like_dom"/>
</dbReference>
<dbReference type="InterPro" id="IPR013520">
    <property type="entry name" value="Ribonucl_H"/>
</dbReference>
<evidence type="ECO:0000256" key="3">
    <source>
        <dbReference type="ARBA" id="ARBA00022722"/>
    </source>
</evidence>
<accession>A0A1I8EXP3</accession>
<comment type="subcellular location">
    <subcellularLocation>
        <location evidence="1">Nucleus</location>
    </subcellularLocation>
</comment>
<dbReference type="CDD" id="cd06145">
    <property type="entry name" value="REX1_like"/>
    <property type="match status" value="1"/>
</dbReference>
<evidence type="ECO:0000256" key="8">
    <source>
        <dbReference type="SAM" id="MobiDB-lite"/>
    </source>
</evidence>
<dbReference type="PANTHER" id="PTHR12801:SF115">
    <property type="entry name" value="FI18136P1-RELATED"/>
    <property type="match status" value="1"/>
</dbReference>
<reference evidence="10" key="1">
    <citation type="submission" date="2016-11" db="UniProtKB">
        <authorList>
            <consortium name="WormBaseParasite"/>
        </authorList>
    </citation>
    <scope>IDENTIFICATION</scope>
    <source>
        <strain evidence="10">pt0022</strain>
    </source>
</reference>
<dbReference type="PANTHER" id="PTHR12801">
    <property type="entry name" value="RNA EXONUCLEASE REXO1 / RECO3 FAMILY MEMBER-RELATED"/>
    <property type="match status" value="1"/>
</dbReference>
<organism evidence="10">
    <name type="scientific">Wuchereria bancrofti</name>
    <dbReference type="NCBI Taxonomy" id="6293"/>
    <lineage>
        <taxon>Eukaryota</taxon>
        <taxon>Metazoa</taxon>
        <taxon>Ecdysozoa</taxon>
        <taxon>Nematoda</taxon>
        <taxon>Chromadorea</taxon>
        <taxon>Rhabditida</taxon>
        <taxon>Spirurina</taxon>
        <taxon>Spiruromorpha</taxon>
        <taxon>Filarioidea</taxon>
        <taxon>Onchocercidae</taxon>
        <taxon>Wuchereria</taxon>
    </lineage>
</organism>
<dbReference type="WBParaSite" id="maker-PairedContig_5894-snap-gene-1.29-mRNA-1">
    <property type="protein sequence ID" value="maker-PairedContig_5894-snap-gene-1.29-mRNA-1"/>
    <property type="gene ID" value="maker-PairedContig_5894-snap-gene-1.29"/>
</dbReference>
<feature type="coiled-coil region" evidence="7">
    <location>
        <begin position="451"/>
        <end position="478"/>
    </location>
</feature>
<keyword evidence="3" id="KW-0540">Nuclease</keyword>
<feature type="region of interest" description="Disordered" evidence="8">
    <location>
        <begin position="215"/>
        <end position="235"/>
    </location>
</feature>
<dbReference type="GO" id="GO:0004527">
    <property type="term" value="F:exonuclease activity"/>
    <property type="evidence" value="ECO:0007669"/>
    <property type="project" value="UniProtKB-KW"/>
</dbReference>
<evidence type="ECO:0000256" key="2">
    <source>
        <dbReference type="ARBA" id="ARBA00006357"/>
    </source>
</evidence>
<evidence type="ECO:0000256" key="7">
    <source>
        <dbReference type="SAM" id="Coils"/>
    </source>
</evidence>
<comment type="similarity">
    <text evidence="2">Belongs to the REXO1/REXO3 family.</text>
</comment>
<keyword evidence="4" id="KW-0378">Hydrolase</keyword>
<dbReference type="Pfam" id="PF15870">
    <property type="entry name" value="EloA-BP1"/>
    <property type="match status" value="1"/>
</dbReference>
<evidence type="ECO:0000259" key="9">
    <source>
        <dbReference type="SMART" id="SM00479"/>
    </source>
</evidence>
<dbReference type="SMART" id="SM00479">
    <property type="entry name" value="EXOIII"/>
    <property type="match status" value="1"/>
</dbReference>
<evidence type="ECO:0000256" key="4">
    <source>
        <dbReference type="ARBA" id="ARBA00022801"/>
    </source>
</evidence>
<name>A0A1I8EXP3_WUCBA</name>
<dbReference type="InterPro" id="IPR012337">
    <property type="entry name" value="RNaseH-like_sf"/>
</dbReference>
<evidence type="ECO:0000256" key="5">
    <source>
        <dbReference type="ARBA" id="ARBA00022839"/>
    </source>
</evidence>
<dbReference type="FunFam" id="3.30.420.10:FF:000031">
    <property type="entry name" value="RNA exonuclease 1"/>
    <property type="match status" value="1"/>
</dbReference>
<dbReference type="AlphaFoldDB" id="A0A1I8EXP3"/>
<dbReference type="STRING" id="6293.A0A1I8EXP3"/>
<feature type="domain" description="Exonuclease" evidence="9">
    <location>
        <begin position="799"/>
        <end position="956"/>
    </location>
</feature>
<feature type="compositionally biased region" description="Basic residues" evidence="8">
    <location>
        <begin position="221"/>
        <end position="231"/>
    </location>
</feature>
<dbReference type="InterPro" id="IPR036397">
    <property type="entry name" value="RNaseH_sf"/>
</dbReference>
<dbReference type="GO" id="GO:0010629">
    <property type="term" value="P:negative regulation of gene expression"/>
    <property type="evidence" value="ECO:0007669"/>
    <property type="project" value="UniProtKB-ARBA"/>
</dbReference>